<protein>
    <submittedName>
        <fullName evidence="2">Vitamin B12 dependent methionine synthase activation region</fullName>
    </submittedName>
</protein>
<dbReference type="GO" id="GO:0008705">
    <property type="term" value="F:methionine synthase activity"/>
    <property type="evidence" value="ECO:0007669"/>
    <property type="project" value="InterPro"/>
</dbReference>
<sequence length="222" mass="24532">MVWKTSDITLNEENILTFLGYEPAKKAPVNKRVLKVMRQERERALPLLCCRGIYKLSPAILYRSEEIFADADSLAVGLVTVGSELETEVQRLFAKGDNLRAVVLDAIGSVAVEAVADRLNEVIVKEAKQQYSYITRRFSPGYGCWDVGGQKMIFDQLGSAAETLGVKLSGSMLMSPLKSVSFVVKLGQKPMREINEEGCDSCPLKPDCRQRKGGHLCSIARS</sequence>
<organism evidence="2 3">
    <name type="scientific">Dethiobacter alkaliphilus AHT 1</name>
    <dbReference type="NCBI Taxonomy" id="555088"/>
    <lineage>
        <taxon>Bacteria</taxon>
        <taxon>Bacillati</taxon>
        <taxon>Bacillota</taxon>
        <taxon>Dethiobacteria</taxon>
        <taxon>Dethiobacterales</taxon>
        <taxon>Dethiobacteraceae</taxon>
        <taxon>Dethiobacter</taxon>
    </lineage>
</organism>
<evidence type="ECO:0000313" key="3">
    <source>
        <dbReference type="Proteomes" id="UP000006443"/>
    </source>
</evidence>
<dbReference type="eggNOG" id="COG1410">
    <property type="taxonomic scope" value="Bacteria"/>
</dbReference>
<reference evidence="2 3" key="1">
    <citation type="submission" date="2009-02" db="EMBL/GenBank/DDBJ databases">
        <title>Sequencing of the draft genome and assembly of Dethiobacter alkaliphilus AHT 1.</title>
        <authorList>
            <consortium name="US DOE Joint Genome Institute (JGI-PGF)"/>
            <person name="Lucas S."/>
            <person name="Copeland A."/>
            <person name="Lapidus A."/>
            <person name="Glavina del Rio T."/>
            <person name="Dalin E."/>
            <person name="Tice H."/>
            <person name="Bruce D."/>
            <person name="Goodwin L."/>
            <person name="Pitluck S."/>
            <person name="Larimer F."/>
            <person name="Land M.L."/>
            <person name="Hauser L."/>
            <person name="Muyzer G."/>
        </authorList>
    </citation>
    <scope>NUCLEOTIDE SEQUENCE [LARGE SCALE GENOMIC DNA]</scope>
    <source>
        <strain evidence="2 3">AHT 1</strain>
    </source>
</reference>
<proteinExistence type="predicted"/>
<feature type="domain" description="AdoMet activation" evidence="1">
    <location>
        <begin position="71"/>
        <end position="183"/>
    </location>
</feature>
<dbReference type="SUPFAM" id="SSF56507">
    <property type="entry name" value="Methionine synthase activation domain-like"/>
    <property type="match status" value="1"/>
</dbReference>
<dbReference type="Gene3D" id="3.40.109.40">
    <property type="match status" value="1"/>
</dbReference>
<dbReference type="EMBL" id="ACJM01000012">
    <property type="protein sequence ID" value="EEG76808.1"/>
    <property type="molecule type" value="Genomic_DNA"/>
</dbReference>
<name>C0GIE7_DETAL</name>
<comment type="caution">
    <text evidence="2">The sequence shown here is derived from an EMBL/GenBank/DDBJ whole genome shotgun (WGS) entry which is preliminary data.</text>
</comment>
<dbReference type="OrthoDB" id="9816190at2"/>
<dbReference type="Pfam" id="PF02965">
    <property type="entry name" value="Met_synt_B12"/>
    <property type="match status" value="1"/>
</dbReference>
<evidence type="ECO:0000259" key="1">
    <source>
        <dbReference type="Pfam" id="PF02965"/>
    </source>
</evidence>
<gene>
    <name evidence="2" type="ORF">DealDRAFT_2256</name>
</gene>
<accession>C0GIE7</accession>
<dbReference type="InterPro" id="IPR004223">
    <property type="entry name" value="VitB12-dep_Met_synth_activ_dom"/>
</dbReference>
<dbReference type="InterPro" id="IPR037010">
    <property type="entry name" value="VitB12-dep_Met_synth_activ_sf"/>
</dbReference>
<dbReference type="Proteomes" id="UP000006443">
    <property type="component" value="Unassembled WGS sequence"/>
</dbReference>
<dbReference type="AlphaFoldDB" id="C0GIE7"/>
<keyword evidence="3" id="KW-1185">Reference proteome</keyword>
<dbReference type="STRING" id="555088.DealDRAFT_2256"/>
<dbReference type="RefSeq" id="WP_008517484.1">
    <property type="nucleotide sequence ID" value="NZ_ACJM01000012.1"/>
</dbReference>
<evidence type="ECO:0000313" key="2">
    <source>
        <dbReference type="EMBL" id="EEG76808.1"/>
    </source>
</evidence>